<dbReference type="AlphaFoldDB" id="G0TYQ4"/>
<evidence type="ECO:0008006" key="2">
    <source>
        <dbReference type="Google" id="ProtNLM"/>
    </source>
</evidence>
<name>G0TYQ4_TRYVY</name>
<dbReference type="SUPFAM" id="SSF81383">
    <property type="entry name" value="F-box domain"/>
    <property type="match status" value="1"/>
</dbReference>
<protein>
    <recommendedName>
        <fullName evidence="2">F-box domain-containing protein</fullName>
    </recommendedName>
</protein>
<sequence length="605" mass="68677">MHTQTTKSTVSSVNTLPFPQHNCYICCTPQRARTSYLSTCIQLWFSPVFGNTYTLIHAKTKQPIHPHQKGVRSIAFMFSCSSVQFLTCYQFILPHAHANIPTDSLSLLDVMLHVNSIYTTFADVKYHRALALQHDPQQSRLMASDPLNTDELYQAGQRPAQRVGFHNGGAEAFSLTYGSVEYFDEHLSEEVLAPLLLSFLNFYVDRSVEREYIRLSLRAYFEATPYLMEANNTGGSGGKRDPQLCSSTALLLLRLEEALLRCSSAHALPIEKVVEGTHTAQDGPLYPSLPWLKSQIKYYASDSSSYWQVVQQPSLGREIIKRAMVYRTPVGKEGAKHTHGGDDAIRISWTRKQTTHDRKRAREGHGCLSCAAGAQEVFSTNHLRSRGISPPLSYEVQQLILEYLTPRALSAATGVCWVWSAIIKRSSNMSLYLSCSRAVTEAFFRFMKRDWGHKYVRVDELTTIRRFCLLEGRWNQLGRRLESWCLPQLALGEFARRLCQEFRVRSVEWMIAEDMWNAMRVEVKIFPCGVASDGNLFQSLKERKLYSSVPTDGIGSLMRVSAASQLRQCLRWMKQKSKLDFALLTLMLTIRLVVYSTAQQRGSCA</sequence>
<reference evidence="1" key="1">
    <citation type="journal article" date="2012" name="Proc. Natl. Acad. Sci. U.S.A.">
        <title>Antigenic diversity is generated by distinct evolutionary mechanisms in African trypanosome species.</title>
        <authorList>
            <person name="Jackson A.P."/>
            <person name="Berry A."/>
            <person name="Aslett M."/>
            <person name="Allison H.C."/>
            <person name="Burton P."/>
            <person name="Vavrova-Anderson J."/>
            <person name="Brown R."/>
            <person name="Browne H."/>
            <person name="Corton N."/>
            <person name="Hauser H."/>
            <person name="Gamble J."/>
            <person name="Gilderthorp R."/>
            <person name="Marcello L."/>
            <person name="McQuillan J."/>
            <person name="Otto T.D."/>
            <person name="Quail M.A."/>
            <person name="Sanders M.J."/>
            <person name="van Tonder A."/>
            <person name="Ginger M.L."/>
            <person name="Field M.C."/>
            <person name="Barry J.D."/>
            <person name="Hertz-Fowler C."/>
            <person name="Berriman M."/>
        </authorList>
    </citation>
    <scope>NUCLEOTIDE SEQUENCE</scope>
    <source>
        <strain evidence="1">Y486</strain>
    </source>
</reference>
<organism evidence="1">
    <name type="scientific">Trypanosoma vivax (strain Y486)</name>
    <dbReference type="NCBI Taxonomy" id="1055687"/>
    <lineage>
        <taxon>Eukaryota</taxon>
        <taxon>Discoba</taxon>
        <taxon>Euglenozoa</taxon>
        <taxon>Kinetoplastea</taxon>
        <taxon>Metakinetoplastina</taxon>
        <taxon>Trypanosomatida</taxon>
        <taxon>Trypanosomatidae</taxon>
        <taxon>Trypanosoma</taxon>
        <taxon>Duttonella</taxon>
    </lineage>
</organism>
<evidence type="ECO:0000313" key="1">
    <source>
        <dbReference type="EMBL" id="CCC49103.1"/>
    </source>
</evidence>
<gene>
    <name evidence="1" type="ORF">TVY486_0704360</name>
</gene>
<proteinExistence type="predicted"/>
<accession>G0TYQ4</accession>
<dbReference type="EMBL" id="HE573023">
    <property type="protein sequence ID" value="CCC49103.1"/>
    <property type="molecule type" value="Genomic_DNA"/>
</dbReference>
<dbReference type="InterPro" id="IPR036047">
    <property type="entry name" value="F-box-like_dom_sf"/>
</dbReference>